<name>A0ABT2HXT5_9MICO</name>
<feature type="domain" description="Aminoglycoside phosphotransferase" evidence="2">
    <location>
        <begin position="62"/>
        <end position="259"/>
    </location>
</feature>
<dbReference type="EMBL" id="JALXSQ010000026">
    <property type="protein sequence ID" value="MCT2043130.1"/>
    <property type="molecule type" value="Genomic_DNA"/>
</dbReference>
<dbReference type="RefSeq" id="WP_260104391.1">
    <property type="nucleotide sequence ID" value="NZ_JALXSQ010000026.1"/>
</dbReference>
<protein>
    <submittedName>
        <fullName evidence="3">Phosphotransferase</fullName>
    </submittedName>
</protein>
<dbReference type="Gene3D" id="3.90.1200.10">
    <property type="match status" value="1"/>
</dbReference>
<comment type="caution">
    <text evidence="3">The sequence shown here is derived from an EMBL/GenBank/DDBJ whole genome shotgun (WGS) entry which is preliminary data.</text>
</comment>
<keyword evidence="4" id="KW-1185">Reference proteome</keyword>
<feature type="non-terminal residue" evidence="3">
    <location>
        <position position="394"/>
    </location>
</feature>
<dbReference type="InterPro" id="IPR002575">
    <property type="entry name" value="Aminoglycoside_PTrfase"/>
</dbReference>
<organism evidence="3 4">
    <name type="scientific">Pseudoclavibacter albus</name>
    <dbReference type="NCBI Taxonomy" id="272241"/>
    <lineage>
        <taxon>Bacteria</taxon>
        <taxon>Bacillati</taxon>
        <taxon>Actinomycetota</taxon>
        <taxon>Actinomycetes</taxon>
        <taxon>Micrococcales</taxon>
        <taxon>Microbacteriaceae</taxon>
        <taxon>Pseudoclavibacter</taxon>
    </lineage>
</organism>
<dbReference type="InterPro" id="IPR011009">
    <property type="entry name" value="Kinase-like_dom_sf"/>
</dbReference>
<gene>
    <name evidence="3" type="ORF">M3D15_07275</name>
</gene>
<evidence type="ECO:0000256" key="1">
    <source>
        <dbReference type="SAM" id="MobiDB-lite"/>
    </source>
</evidence>
<evidence type="ECO:0000313" key="4">
    <source>
        <dbReference type="Proteomes" id="UP001525379"/>
    </source>
</evidence>
<proteinExistence type="predicted"/>
<feature type="compositionally biased region" description="Basic and acidic residues" evidence="1">
    <location>
        <begin position="357"/>
        <end position="379"/>
    </location>
</feature>
<sequence length="394" mass="43326">MAMLEHELSALATTTVPGLLVRGASPARPPFGRASDESFDRAIIQAAIDVGNGPGKTAFLEVRRARSKDAQRELAAEVRAIRALTQGVRSRLPFKVPQLVGASQDVAVLEFVGGEPVSQAELAPGSQLLTEFAEAIAAIHALPREFAVAANLPERSPAQARESADELIERAKGTGRLPVVLERRWSAAIEDAKLWQFQSSVSHGGVDLDSFQCFERRLLAMLDWSDLRIGDPARDLRWVSTLPEVSRQAFLDAYVAERGASVDRQIGQRANLYYELELARYLTHAVESDDAAAIADAEQLLDEHVRSVHRTESRPVVHETLPVYDIQEVRDLLRDAKDVREQSGSRPAGHTDQVRAGLDHASNEEHPDDAIDDLDHADPDELDDDTPPPSFLRE</sequence>
<accession>A0ABT2HXT5</accession>
<feature type="region of interest" description="Disordered" evidence="1">
    <location>
        <begin position="337"/>
        <end position="394"/>
    </location>
</feature>
<dbReference type="Proteomes" id="UP001525379">
    <property type="component" value="Unassembled WGS sequence"/>
</dbReference>
<evidence type="ECO:0000313" key="3">
    <source>
        <dbReference type="EMBL" id="MCT2043130.1"/>
    </source>
</evidence>
<dbReference type="Pfam" id="PF01636">
    <property type="entry name" value="APH"/>
    <property type="match status" value="1"/>
</dbReference>
<reference evidence="3 4" key="1">
    <citation type="submission" date="2022-04" db="EMBL/GenBank/DDBJ databases">
        <title>Human microbiome associated bacterial genomes.</title>
        <authorList>
            <person name="Sandstrom S."/>
            <person name="Salamzade R."/>
            <person name="Kalan L.R."/>
        </authorList>
    </citation>
    <scope>NUCLEOTIDE SEQUENCE [LARGE SCALE GENOMIC DNA]</scope>
    <source>
        <strain evidence="4">p3-SID1799</strain>
    </source>
</reference>
<dbReference type="SUPFAM" id="SSF56112">
    <property type="entry name" value="Protein kinase-like (PK-like)"/>
    <property type="match status" value="1"/>
</dbReference>
<evidence type="ECO:0000259" key="2">
    <source>
        <dbReference type="Pfam" id="PF01636"/>
    </source>
</evidence>